<keyword evidence="8" id="KW-0175">Coiled coil</keyword>
<evidence type="ECO:0000256" key="8">
    <source>
        <dbReference type="SAM" id="Coils"/>
    </source>
</evidence>
<evidence type="ECO:0000256" key="5">
    <source>
        <dbReference type="ARBA" id="ARBA00022692"/>
    </source>
</evidence>
<keyword evidence="4" id="KW-1134">Transmembrane beta strand</keyword>
<dbReference type="Gene3D" id="1.20.1600.10">
    <property type="entry name" value="Outer membrane efflux proteins (OEP)"/>
    <property type="match status" value="1"/>
</dbReference>
<feature type="signal peptide" evidence="9">
    <location>
        <begin position="1"/>
        <end position="18"/>
    </location>
</feature>
<evidence type="ECO:0000256" key="4">
    <source>
        <dbReference type="ARBA" id="ARBA00022452"/>
    </source>
</evidence>
<keyword evidence="6" id="KW-0472">Membrane</keyword>
<name>A0A5S9IJJ0_UABAM</name>
<comment type="similarity">
    <text evidence="2">Belongs to the outer membrane factor (OMF) (TC 1.B.17) family.</text>
</comment>
<dbReference type="AlphaFoldDB" id="A0A5S9IJJ0"/>
<organism evidence="10 11">
    <name type="scientific">Uabimicrobium amorphum</name>
    <dbReference type="NCBI Taxonomy" id="2596890"/>
    <lineage>
        <taxon>Bacteria</taxon>
        <taxon>Pseudomonadati</taxon>
        <taxon>Planctomycetota</taxon>
        <taxon>Candidatus Uabimicrobiia</taxon>
        <taxon>Candidatus Uabimicrobiales</taxon>
        <taxon>Candidatus Uabimicrobiaceae</taxon>
        <taxon>Candidatus Uabimicrobium</taxon>
    </lineage>
</organism>
<protein>
    <submittedName>
        <fullName evidence="10">RND transporter</fullName>
    </submittedName>
</protein>
<evidence type="ECO:0000313" key="10">
    <source>
        <dbReference type="EMBL" id="BBM82690.1"/>
    </source>
</evidence>
<evidence type="ECO:0000256" key="6">
    <source>
        <dbReference type="ARBA" id="ARBA00023136"/>
    </source>
</evidence>
<dbReference type="SUPFAM" id="SSF56954">
    <property type="entry name" value="Outer membrane efflux proteins (OEP)"/>
    <property type="match status" value="1"/>
</dbReference>
<comment type="subcellular location">
    <subcellularLocation>
        <location evidence="1">Cell outer membrane</location>
    </subcellularLocation>
</comment>
<dbReference type="OrthoDB" id="234964at2"/>
<dbReference type="KEGG" id="uam:UABAM_01033"/>
<dbReference type="PANTHER" id="PTHR30026">
    <property type="entry name" value="OUTER MEMBRANE PROTEIN TOLC"/>
    <property type="match status" value="1"/>
</dbReference>
<dbReference type="EMBL" id="AP019860">
    <property type="protein sequence ID" value="BBM82690.1"/>
    <property type="molecule type" value="Genomic_DNA"/>
</dbReference>
<dbReference type="PANTHER" id="PTHR30026:SF23">
    <property type="entry name" value="TO APRF-PUTATIVE OUTER MEMBRANE EFFLUX PROTEIN OR SECRETED ALKALINE PHOSPHATASE-RELATED"/>
    <property type="match status" value="1"/>
</dbReference>
<feature type="chain" id="PRO_5024985353" evidence="9">
    <location>
        <begin position="19"/>
        <end position="493"/>
    </location>
</feature>
<dbReference type="GO" id="GO:0015288">
    <property type="term" value="F:porin activity"/>
    <property type="evidence" value="ECO:0007669"/>
    <property type="project" value="TreeGrafter"/>
</dbReference>
<keyword evidence="11" id="KW-1185">Reference proteome</keyword>
<gene>
    <name evidence="10" type="ORF">UABAM_01033</name>
</gene>
<dbReference type="GO" id="GO:1990281">
    <property type="term" value="C:efflux pump complex"/>
    <property type="evidence" value="ECO:0007669"/>
    <property type="project" value="TreeGrafter"/>
</dbReference>
<dbReference type="InterPro" id="IPR003423">
    <property type="entry name" value="OMP_efflux"/>
</dbReference>
<dbReference type="GO" id="GO:0015562">
    <property type="term" value="F:efflux transmembrane transporter activity"/>
    <property type="evidence" value="ECO:0007669"/>
    <property type="project" value="InterPro"/>
</dbReference>
<evidence type="ECO:0000256" key="2">
    <source>
        <dbReference type="ARBA" id="ARBA00007613"/>
    </source>
</evidence>
<reference evidence="10 11" key="1">
    <citation type="submission" date="2019-08" db="EMBL/GenBank/DDBJ databases">
        <title>Complete genome sequence of Candidatus Uab amorphum.</title>
        <authorList>
            <person name="Shiratori T."/>
            <person name="Suzuki S."/>
            <person name="Kakizawa Y."/>
            <person name="Ishida K."/>
        </authorList>
    </citation>
    <scope>NUCLEOTIDE SEQUENCE [LARGE SCALE GENOMIC DNA]</scope>
    <source>
        <strain evidence="10 11">SRT547</strain>
    </source>
</reference>
<feature type="coiled-coil region" evidence="8">
    <location>
        <begin position="367"/>
        <end position="433"/>
    </location>
</feature>
<keyword evidence="9" id="KW-0732">Signal</keyword>
<dbReference type="Proteomes" id="UP000326354">
    <property type="component" value="Chromosome"/>
</dbReference>
<keyword evidence="7" id="KW-0998">Cell outer membrane</keyword>
<accession>A0A5S9IJJ0</accession>
<sequence length="493" mass="56234">MRVMLFTTTLLFLCLANAQQHVESITMKDSLIQALRNNIELKIESYNPKLSEFDLTIAKSNFDTTFTSGFSYTSSNRAALNNFASNENLAGRFNLGLRKANTLGGVASIDYQLNYNKDLEANGIFAIDTAWSGTLTLTLTQPLLRNFGVGTNTTGIRTAENDLKSSYYAFEQQSLNLVTSVQQAYWDLINARENYELQRQSLRQTQNLYKITQARIKAGSLAAADILNAERNVAQVRDSLIVAEQQVLLAEDQLKRFIRPLDTRYYANVRLIPVERPYFTPIETNFDSSLRYALKHRQDLKQNLLAIENSTLNVDFQKNQLLPTLDLTGSINFTGVQENHPDALDDVFDGDFPTWSVQLQLEVPLGNRAARSRYQQALMQRKQLELQHNQIQSQIIWDLRRAILNLNIASRRVYTARKTRELAEKQLANEENKFRAGIIPLFQVQETEQDLTSARINEINTIITYQKAIYALDQAEGALDRVLNKYNIRISPK</sequence>
<evidence type="ECO:0000256" key="3">
    <source>
        <dbReference type="ARBA" id="ARBA00022448"/>
    </source>
</evidence>
<keyword evidence="5" id="KW-0812">Transmembrane</keyword>
<evidence type="ECO:0000256" key="7">
    <source>
        <dbReference type="ARBA" id="ARBA00023237"/>
    </source>
</evidence>
<proteinExistence type="inferred from homology"/>
<dbReference type="GO" id="GO:0009279">
    <property type="term" value="C:cell outer membrane"/>
    <property type="evidence" value="ECO:0007669"/>
    <property type="project" value="UniProtKB-SubCell"/>
</dbReference>
<keyword evidence="3" id="KW-0813">Transport</keyword>
<dbReference type="RefSeq" id="WP_151966926.1">
    <property type="nucleotide sequence ID" value="NZ_AP019860.1"/>
</dbReference>
<dbReference type="InterPro" id="IPR051906">
    <property type="entry name" value="TolC-like"/>
</dbReference>
<evidence type="ECO:0000256" key="9">
    <source>
        <dbReference type="SAM" id="SignalP"/>
    </source>
</evidence>
<evidence type="ECO:0000313" key="11">
    <source>
        <dbReference type="Proteomes" id="UP000326354"/>
    </source>
</evidence>
<dbReference type="Pfam" id="PF02321">
    <property type="entry name" value="OEP"/>
    <property type="match status" value="2"/>
</dbReference>
<evidence type="ECO:0000256" key="1">
    <source>
        <dbReference type="ARBA" id="ARBA00004442"/>
    </source>
</evidence>